<evidence type="ECO:0000313" key="2">
    <source>
        <dbReference type="Proteomes" id="UP000279236"/>
    </source>
</evidence>
<reference evidence="1 2" key="1">
    <citation type="submission" date="2018-11" db="EMBL/GenBank/DDBJ databases">
        <title>Genome sequence of Apiotrichum porosum DSM 27194.</title>
        <authorList>
            <person name="Aliyu H."/>
            <person name="Gorte O."/>
            <person name="Ochsenreither K."/>
        </authorList>
    </citation>
    <scope>NUCLEOTIDE SEQUENCE [LARGE SCALE GENOMIC DNA]</scope>
    <source>
        <strain evidence="1 2">DSM 27194</strain>
    </source>
</reference>
<gene>
    <name evidence="1" type="primary">SUS1</name>
    <name evidence="1" type="ORF">EHS24_000758</name>
</gene>
<accession>A0A427YB84</accession>
<sequence length="116" mass="12946">MTMADESTLDTIRKRLLETGDWDRISRLLRQQLEESGFDDELKDLAKETARKQGAPSLAKLVADVTPAANATVLSIHPPRPTRVLVANATGLVNMQVREAVVREIEIALEREVERV</sequence>
<evidence type="ECO:0000313" key="1">
    <source>
        <dbReference type="EMBL" id="RSH88227.1"/>
    </source>
</evidence>
<organism evidence="1 2">
    <name type="scientific">Apiotrichum porosum</name>
    <dbReference type="NCBI Taxonomy" id="105984"/>
    <lineage>
        <taxon>Eukaryota</taxon>
        <taxon>Fungi</taxon>
        <taxon>Dikarya</taxon>
        <taxon>Basidiomycota</taxon>
        <taxon>Agaricomycotina</taxon>
        <taxon>Tremellomycetes</taxon>
        <taxon>Trichosporonales</taxon>
        <taxon>Trichosporonaceae</taxon>
        <taxon>Apiotrichum</taxon>
    </lineage>
</organism>
<keyword evidence="2" id="KW-1185">Reference proteome</keyword>
<dbReference type="AlphaFoldDB" id="A0A427YB84"/>
<dbReference type="InterPro" id="IPR038212">
    <property type="entry name" value="TF_EnY2_sf"/>
</dbReference>
<proteinExistence type="predicted"/>
<dbReference type="RefSeq" id="XP_028480435.1">
    <property type="nucleotide sequence ID" value="XM_028616578.1"/>
</dbReference>
<dbReference type="Proteomes" id="UP000279236">
    <property type="component" value="Unassembled WGS sequence"/>
</dbReference>
<dbReference type="GO" id="GO:0005643">
    <property type="term" value="C:nuclear pore"/>
    <property type="evidence" value="ECO:0007669"/>
    <property type="project" value="InterPro"/>
</dbReference>
<dbReference type="Pfam" id="PF10163">
    <property type="entry name" value="EnY2"/>
    <property type="match status" value="1"/>
</dbReference>
<dbReference type="GO" id="GO:0003713">
    <property type="term" value="F:transcription coactivator activity"/>
    <property type="evidence" value="ECO:0007669"/>
    <property type="project" value="InterPro"/>
</dbReference>
<dbReference type="GeneID" id="39585301"/>
<dbReference type="PANTHER" id="PTHR12514">
    <property type="entry name" value="ENHANCER OF YELLOW 2 TRANSCRIPTION FACTOR"/>
    <property type="match status" value="1"/>
</dbReference>
<comment type="caution">
    <text evidence="1">The sequence shown here is derived from an EMBL/GenBank/DDBJ whole genome shotgun (WGS) entry which is preliminary data.</text>
</comment>
<dbReference type="InterPro" id="IPR018783">
    <property type="entry name" value="TF_ENY2"/>
</dbReference>
<dbReference type="GO" id="GO:0006406">
    <property type="term" value="P:mRNA export from nucleus"/>
    <property type="evidence" value="ECO:0007669"/>
    <property type="project" value="InterPro"/>
</dbReference>
<dbReference type="STRING" id="105984.A0A427YB84"/>
<dbReference type="OrthoDB" id="6221744at2759"/>
<protein>
    <submittedName>
        <fullName evidence="1">SAGA histone acetylase and TREX-2 complexes component</fullName>
    </submittedName>
</protein>
<name>A0A427YB84_9TREE</name>
<dbReference type="Gene3D" id="1.10.246.140">
    <property type="match status" value="1"/>
</dbReference>
<dbReference type="EMBL" id="RSCE01000001">
    <property type="protein sequence ID" value="RSH88227.1"/>
    <property type="molecule type" value="Genomic_DNA"/>
</dbReference>
<dbReference type="GO" id="GO:0000124">
    <property type="term" value="C:SAGA complex"/>
    <property type="evidence" value="ECO:0007669"/>
    <property type="project" value="InterPro"/>
</dbReference>